<evidence type="ECO:0000313" key="2">
    <source>
        <dbReference type="EMBL" id="TDB65905.1"/>
    </source>
</evidence>
<dbReference type="AlphaFoldDB" id="A0A4V6P8N9"/>
<keyword evidence="1" id="KW-1133">Transmembrane helix</keyword>
<keyword evidence="3" id="KW-1185">Reference proteome</keyword>
<organism evidence="2 3">
    <name type="scientific">Arundinibacter roseus</name>
    <dbReference type="NCBI Taxonomy" id="2070510"/>
    <lineage>
        <taxon>Bacteria</taxon>
        <taxon>Pseudomonadati</taxon>
        <taxon>Bacteroidota</taxon>
        <taxon>Cytophagia</taxon>
        <taxon>Cytophagales</taxon>
        <taxon>Spirosomataceae</taxon>
        <taxon>Arundinibacter</taxon>
    </lineage>
</organism>
<feature type="transmembrane region" description="Helical" evidence="1">
    <location>
        <begin position="64"/>
        <end position="84"/>
    </location>
</feature>
<protein>
    <submittedName>
        <fullName evidence="2">Uncharacterized protein</fullName>
    </submittedName>
</protein>
<proteinExistence type="predicted"/>
<dbReference type="EMBL" id="SMJU01000005">
    <property type="protein sequence ID" value="TDB65905.1"/>
    <property type="molecule type" value="Genomic_DNA"/>
</dbReference>
<keyword evidence="1" id="KW-0472">Membrane</keyword>
<gene>
    <name evidence="2" type="ORF">EZE20_09055</name>
</gene>
<dbReference type="RefSeq" id="WP_132116741.1">
    <property type="nucleotide sequence ID" value="NZ_SMJU01000005.1"/>
</dbReference>
<keyword evidence="1" id="KW-0812">Transmembrane</keyword>
<dbReference type="Proteomes" id="UP000295706">
    <property type="component" value="Unassembled WGS sequence"/>
</dbReference>
<evidence type="ECO:0000313" key="3">
    <source>
        <dbReference type="Proteomes" id="UP000295706"/>
    </source>
</evidence>
<comment type="caution">
    <text evidence="2">The sequence shown here is derived from an EMBL/GenBank/DDBJ whole genome shotgun (WGS) entry which is preliminary data.</text>
</comment>
<feature type="transmembrane region" description="Helical" evidence="1">
    <location>
        <begin position="32"/>
        <end position="58"/>
    </location>
</feature>
<evidence type="ECO:0000256" key="1">
    <source>
        <dbReference type="SAM" id="Phobius"/>
    </source>
</evidence>
<sequence>MKEFLLNVYEGIYFIAKKYETQPSKLTINGRFFATFLSYHFSLVTILIGIFVLIYGPFKLSLPVALFLLFGLFGLIYWYLLYPHRNTGEIDENMEEALVKKKKRIALYVQVGGIISIALAVTIIYFLYKIFDPKSMAR</sequence>
<name>A0A4V6P8N9_9BACT</name>
<accession>A0A4V6P8N9</accession>
<feature type="transmembrane region" description="Helical" evidence="1">
    <location>
        <begin position="105"/>
        <end position="128"/>
    </location>
</feature>
<reference evidence="2 3" key="1">
    <citation type="submission" date="2019-02" db="EMBL/GenBank/DDBJ databases">
        <title>Arundinibacter roseus gen. nov., sp. nov., a new member of the family Cytophagaceae.</title>
        <authorList>
            <person name="Szuroczki S."/>
            <person name="Khayer B."/>
            <person name="Sproer C."/>
            <person name="Toumi M."/>
            <person name="Szabo A."/>
            <person name="Felfoldi T."/>
            <person name="Schumann P."/>
            <person name="Toth E."/>
        </authorList>
    </citation>
    <scope>NUCLEOTIDE SEQUENCE [LARGE SCALE GENOMIC DNA]</scope>
    <source>
        <strain evidence="2 3">DMA-k-7a</strain>
    </source>
</reference>